<reference evidence="6" key="1">
    <citation type="submission" date="2021-02" db="EMBL/GenBank/DDBJ databases">
        <authorList>
            <person name="Nowell W R."/>
        </authorList>
    </citation>
    <scope>NUCLEOTIDE SEQUENCE</scope>
</reference>
<evidence type="ECO:0000256" key="3">
    <source>
        <dbReference type="ARBA" id="ARBA00022833"/>
    </source>
</evidence>
<evidence type="ECO:0000313" key="9">
    <source>
        <dbReference type="Proteomes" id="UP000663873"/>
    </source>
</evidence>
<keyword evidence="1" id="KW-0479">Metal-binding</keyword>
<dbReference type="InterPro" id="IPR017907">
    <property type="entry name" value="Znf_RING_CS"/>
</dbReference>
<feature type="domain" description="RING-type" evidence="5">
    <location>
        <begin position="24"/>
        <end position="64"/>
    </location>
</feature>
<dbReference type="InterPro" id="IPR001841">
    <property type="entry name" value="Znf_RING"/>
</dbReference>
<dbReference type="Proteomes" id="UP000663873">
    <property type="component" value="Unassembled WGS sequence"/>
</dbReference>
<keyword evidence="3" id="KW-0862">Zinc</keyword>
<evidence type="ECO:0000313" key="7">
    <source>
        <dbReference type="EMBL" id="CAF4343811.1"/>
    </source>
</evidence>
<evidence type="ECO:0000256" key="2">
    <source>
        <dbReference type="ARBA" id="ARBA00022771"/>
    </source>
</evidence>
<accession>A0A820EBI6</accession>
<name>A0A820EBI6_9BILA</name>
<dbReference type="PROSITE" id="PS00518">
    <property type="entry name" value="ZF_RING_1"/>
    <property type="match status" value="1"/>
</dbReference>
<dbReference type="SMART" id="SM00184">
    <property type="entry name" value="RING"/>
    <property type="match status" value="1"/>
</dbReference>
<comment type="caution">
    <text evidence="6">The sequence shown here is derived from an EMBL/GenBank/DDBJ whole genome shotgun (WGS) entry which is preliminary data.</text>
</comment>
<dbReference type="PROSITE" id="PS50089">
    <property type="entry name" value="ZF_RING_2"/>
    <property type="match status" value="1"/>
</dbReference>
<evidence type="ECO:0000256" key="4">
    <source>
        <dbReference type="PROSITE-ProRule" id="PRU00175"/>
    </source>
</evidence>
<sequence>MSQSLTYSQRNTKWQKKSLITYDCSICLSTNTHQLLELPCGHNLCLSCLHMICAHSTLACPFCRCRLSTWLRRNPDYSKLIITRQSNTEISTKKMNKRKLKMKPTCNSKPLSFAINNESVFLFFKPIVDENGNISDDWLLAKNIQHEEIDKFRYSYGRITRSMAKKMET</sequence>
<dbReference type="AlphaFoldDB" id="A0A820EBI6"/>
<protein>
    <recommendedName>
        <fullName evidence="5">RING-type domain-containing protein</fullName>
    </recommendedName>
</protein>
<dbReference type="GO" id="GO:0008270">
    <property type="term" value="F:zinc ion binding"/>
    <property type="evidence" value="ECO:0007669"/>
    <property type="project" value="UniProtKB-KW"/>
</dbReference>
<keyword evidence="9" id="KW-1185">Reference proteome</keyword>
<proteinExistence type="predicted"/>
<evidence type="ECO:0000256" key="1">
    <source>
        <dbReference type="ARBA" id="ARBA00022723"/>
    </source>
</evidence>
<evidence type="ECO:0000313" key="8">
    <source>
        <dbReference type="Proteomes" id="UP000663851"/>
    </source>
</evidence>
<dbReference type="SUPFAM" id="SSF57850">
    <property type="entry name" value="RING/U-box"/>
    <property type="match status" value="1"/>
</dbReference>
<dbReference type="EMBL" id="CAJOBO010000550">
    <property type="protein sequence ID" value="CAF4245828.1"/>
    <property type="molecule type" value="Genomic_DNA"/>
</dbReference>
<dbReference type="Gene3D" id="3.30.40.10">
    <property type="entry name" value="Zinc/RING finger domain, C3HC4 (zinc finger)"/>
    <property type="match status" value="1"/>
</dbReference>
<keyword evidence="2 4" id="KW-0863">Zinc-finger</keyword>
<dbReference type="EMBL" id="CAJOBP010002253">
    <property type="protein sequence ID" value="CAF4343811.1"/>
    <property type="molecule type" value="Genomic_DNA"/>
</dbReference>
<gene>
    <name evidence="6" type="ORF">HFQ381_LOCUS10138</name>
    <name evidence="7" type="ORF">UJA718_LOCUS15326</name>
</gene>
<evidence type="ECO:0000259" key="5">
    <source>
        <dbReference type="PROSITE" id="PS50089"/>
    </source>
</evidence>
<organism evidence="6 8">
    <name type="scientific">Rotaria socialis</name>
    <dbReference type="NCBI Taxonomy" id="392032"/>
    <lineage>
        <taxon>Eukaryota</taxon>
        <taxon>Metazoa</taxon>
        <taxon>Spiralia</taxon>
        <taxon>Gnathifera</taxon>
        <taxon>Rotifera</taxon>
        <taxon>Eurotatoria</taxon>
        <taxon>Bdelloidea</taxon>
        <taxon>Philodinida</taxon>
        <taxon>Philodinidae</taxon>
        <taxon>Rotaria</taxon>
    </lineage>
</organism>
<dbReference type="InterPro" id="IPR013083">
    <property type="entry name" value="Znf_RING/FYVE/PHD"/>
</dbReference>
<dbReference type="Proteomes" id="UP000663851">
    <property type="component" value="Unassembled WGS sequence"/>
</dbReference>
<evidence type="ECO:0000313" key="6">
    <source>
        <dbReference type="EMBL" id="CAF4245828.1"/>
    </source>
</evidence>